<evidence type="ECO:0000256" key="1">
    <source>
        <dbReference type="SAM" id="MobiDB-lite"/>
    </source>
</evidence>
<dbReference type="InterPro" id="IPR011993">
    <property type="entry name" value="PH-like_dom_sf"/>
</dbReference>
<dbReference type="Pfam" id="PF00169">
    <property type="entry name" value="PH"/>
    <property type="match status" value="1"/>
</dbReference>
<dbReference type="AlphaFoldDB" id="A0A9W7G5J3"/>
<name>A0A9W7G5J3_9STRA</name>
<dbReference type="Gene3D" id="2.30.29.30">
    <property type="entry name" value="Pleckstrin-homology domain (PH domain)/Phosphotyrosine-binding domain (PTB)"/>
    <property type="match status" value="1"/>
</dbReference>
<reference evidence="4" key="1">
    <citation type="journal article" date="2023" name="Commun. Biol.">
        <title>Genome analysis of Parmales, the sister group of diatoms, reveals the evolutionary specialization of diatoms from phago-mixotrophs to photoautotrophs.</title>
        <authorList>
            <person name="Ban H."/>
            <person name="Sato S."/>
            <person name="Yoshikawa S."/>
            <person name="Yamada K."/>
            <person name="Nakamura Y."/>
            <person name="Ichinomiya M."/>
            <person name="Sato N."/>
            <person name="Blanc-Mathieu R."/>
            <person name="Endo H."/>
            <person name="Kuwata A."/>
            <person name="Ogata H."/>
        </authorList>
    </citation>
    <scope>NUCLEOTIDE SEQUENCE [LARGE SCALE GENOMIC DNA]</scope>
</reference>
<proteinExistence type="predicted"/>
<dbReference type="EMBL" id="BRYA01000024">
    <property type="protein sequence ID" value="GMI32972.1"/>
    <property type="molecule type" value="Genomic_DNA"/>
</dbReference>
<protein>
    <recommendedName>
        <fullName evidence="2">PH domain-containing protein</fullName>
    </recommendedName>
</protein>
<feature type="compositionally biased region" description="Basic and acidic residues" evidence="1">
    <location>
        <begin position="230"/>
        <end position="250"/>
    </location>
</feature>
<dbReference type="SUPFAM" id="SSF50729">
    <property type="entry name" value="PH domain-like"/>
    <property type="match status" value="1"/>
</dbReference>
<feature type="region of interest" description="Disordered" evidence="1">
    <location>
        <begin position="230"/>
        <end position="512"/>
    </location>
</feature>
<sequence length="542" mass="59794">MGKLRSGLSSFGSLGNTEPIIISGWLWKLKRNPQAMSISDWNKRFFTIEGDYMYWHKTKGSERSGKVKISDIKSVKIVSNSRPITLPPKEDKNPTFLVKARERTLFLRSDRAKDVDRWVRMIQMQCDLRNGGTSQGPKCEKNQKKSNGGGDKFELLSRELDKLLENVEQVELEVNSPTTGMRKGRMGGGRRGGTKADITIDDEFEYEDEDNRKIPATKFSLQIKDDNDVRRKKEVDSWGGRVDFENDKSILEPVSPSYNPGSPNHSPPERLELTSRFGGVAHGAKGGGNAQGIKVRRKKVVSSSKENSQQPCVQEKSPPKITYTTPKKDQPTPGRSQSDDDEEEGKDELGDSGGGMFESSDLTNRLHQRQPRTSHQRHGESPTVGDRSGPSLGLASPQEPLGTPPSRNVTRKLPGRGEVLSSVDFFGSPVSVETTVLTNGTPGTRGRGRSEGGRSTGSGGSGGSKRRRKKKNSKKNNNGKTDDEGEGSIDFESSLESLEEIAFSTGTPKEGGRIELEEFLELEELEEMASHQSSNLLSDGYY</sequence>
<dbReference type="PROSITE" id="PS50003">
    <property type="entry name" value="PH_DOMAIN"/>
    <property type="match status" value="1"/>
</dbReference>
<gene>
    <name evidence="3" type="ORF">TrCOL_g2968</name>
</gene>
<comment type="caution">
    <text evidence="3">The sequence shown here is derived from an EMBL/GenBank/DDBJ whole genome shotgun (WGS) entry which is preliminary data.</text>
</comment>
<feature type="region of interest" description="Disordered" evidence="1">
    <location>
        <begin position="129"/>
        <end position="152"/>
    </location>
</feature>
<dbReference type="OrthoDB" id="67516at2759"/>
<feature type="compositionally biased region" description="Basic residues" evidence="1">
    <location>
        <begin position="464"/>
        <end position="474"/>
    </location>
</feature>
<feature type="compositionally biased region" description="Gly residues" evidence="1">
    <location>
        <begin position="454"/>
        <end position="463"/>
    </location>
</feature>
<keyword evidence="4" id="KW-1185">Reference proteome</keyword>
<evidence type="ECO:0000313" key="4">
    <source>
        <dbReference type="Proteomes" id="UP001165065"/>
    </source>
</evidence>
<evidence type="ECO:0000259" key="2">
    <source>
        <dbReference type="PROSITE" id="PS50003"/>
    </source>
</evidence>
<dbReference type="InterPro" id="IPR001849">
    <property type="entry name" value="PH_domain"/>
</dbReference>
<accession>A0A9W7G5J3</accession>
<evidence type="ECO:0000313" key="3">
    <source>
        <dbReference type="EMBL" id="GMI32972.1"/>
    </source>
</evidence>
<feature type="domain" description="PH" evidence="2">
    <location>
        <begin position="19"/>
        <end position="127"/>
    </location>
</feature>
<feature type="compositionally biased region" description="Gly residues" evidence="1">
    <location>
        <begin position="280"/>
        <end position="290"/>
    </location>
</feature>
<feature type="compositionally biased region" description="Basic residues" evidence="1">
    <location>
        <begin position="366"/>
        <end position="376"/>
    </location>
</feature>
<dbReference type="SMART" id="SM00233">
    <property type="entry name" value="PH"/>
    <property type="match status" value="1"/>
</dbReference>
<dbReference type="Proteomes" id="UP001165065">
    <property type="component" value="Unassembled WGS sequence"/>
</dbReference>
<organism evidence="3 4">
    <name type="scientific">Triparma columacea</name>
    <dbReference type="NCBI Taxonomy" id="722753"/>
    <lineage>
        <taxon>Eukaryota</taxon>
        <taxon>Sar</taxon>
        <taxon>Stramenopiles</taxon>
        <taxon>Ochrophyta</taxon>
        <taxon>Bolidophyceae</taxon>
        <taxon>Parmales</taxon>
        <taxon>Triparmaceae</taxon>
        <taxon>Triparma</taxon>
    </lineage>
</organism>